<accession>A0ABY3SRP8</accession>
<dbReference type="Gene3D" id="3.40.720.10">
    <property type="entry name" value="Alkaline Phosphatase, subunit A"/>
    <property type="match status" value="1"/>
</dbReference>
<feature type="compositionally biased region" description="Low complexity" evidence="2">
    <location>
        <begin position="34"/>
        <end position="84"/>
    </location>
</feature>
<dbReference type="PANTHER" id="PTHR31956:SF1">
    <property type="entry name" value="NON-SPECIFIC PHOSPHOLIPASE C1"/>
    <property type="match status" value="1"/>
</dbReference>
<protein>
    <submittedName>
        <fullName evidence="4">Acid phosphatase</fullName>
    </submittedName>
</protein>
<keyword evidence="1" id="KW-0378">Hydrolase</keyword>
<feature type="compositionally biased region" description="Polar residues" evidence="2">
    <location>
        <begin position="23"/>
        <end position="33"/>
    </location>
</feature>
<evidence type="ECO:0000256" key="1">
    <source>
        <dbReference type="ARBA" id="ARBA00022801"/>
    </source>
</evidence>
<evidence type="ECO:0000313" key="4">
    <source>
        <dbReference type="EMBL" id="UJF35652.1"/>
    </source>
</evidence>
<feature type="signal peptide" evidence="3">
    <location>
        <begin position="1"/>
        <end position="19"/>
    </location>
</feature>
<evidence type="ECO:0000313" key="5">
    <source>
        <dbReference type="Proteomes" id="UP001649230"/>
    </source>
</evidence>
<feature type="region of interest" description="Disordered" evidence="2">
    <location>
        <begin position="23"/>
        <end position="88"/>
    </location>
</feature>
<dbReference type="EMBL" id="CP090978">
    <property type="protein sequence ID" value="UJF35652.1"/>
    <property type="molecule type" value="Genomic_DNA"/>
</dbReference>
<organism evidence="4 5">
    <name type="scientific">Paenibacillus hexagrammi</name>
    <dbReference type="NCBI Taxonomy" id="2908839"/>
    <lineage>
        <taxon>Bacteria</taxon>
        <taxon>Bacillati</taxon>
        <taxon>Bacillota</taxon>
        <taxon>Bacilli</taxon>
        <taxon>Bacillales</taxon>
        <taxon>Paenibacillaceae</taxon>
        <taxon>Paenibacillus</taxon>
    </lineage>
</organism>
<dbReference type="Pfam" id="PF04185">
    <property type="entry name" value="Phosphoesterase"/>
    <property type="match status" value="1"/>
</dbReference>
<keyword evidence="3" id="KW-0732">Signal</keyword>
<dbReference type="InterPro" id="IPR017850">
    <property type="entry name" value="Alkaline_phosphatase_core_sf"/>
</dbReference>
<dbReference type="PANTHER" id="PTHR31956">
    <property type="entry name" value="NON-SPECIFIC PHOSPHOLIPASE C4-RELATED"/>
    <property type="match status" value="1"/>
</dbReference>
<evidence type="ECO:0000256" key="2">
    <source>
        <dbReference type="SAM" id="MobiDB-lite"/>
    </source>
</evidence>
<evidence type="ECO:0000256" key="3">
    <source>
        <dbReference type="SAM" id="SignalP"/>
    </source>
</evidence>
<name>A0ABY3SRP8_9BACL</name>
<dbReference type="Proteomes" id="UP001649230">
    <property type="component" value="Chromosome"/>
</dbReference>
<dbReference type="InterPro" id="IPR007312">
    <property type="entry name" value="Phosphoesterase"/>
</dbReference>
<proteinExistence type="predicted"/>
<dbReference type="RefSeq" id="WP_235122213.1">
    <property type="nucleotide sequence ID" value="NZ_CP090978.1"/>
</dbReference>
<dbReference type="PROSITE" id="PS51257">
    <property type="entry name" value="PROKAR_LIPOPROTEIN"/>
    <property type="match status" value="1"/>
</dbReference>
<feature type="chain" id="PRO_5045582310" evidence="3">
    <location>
        <begin position="20"/>
        <end position="335"/>
    </location>
</feature>
<gene>
    <name evidence="4" type="ORF">L0M14_11505</name>
</gene>
<keyword evidence="5" id="KW-1185">Reference proteome</keyword>
<reference evidence="4 5" key="1">
    <citation type="journal article" date="2024" name="Int. J. Syst. Evol. Microbiol.">
        <title>Paenibacillus hexagrammi sp. nov., a novel bacterium isolated from the gut content of Hexagrammos agrammus.</title>
        <authorList>
            <person name="Jung H.K."/>
            <person name="Kim D.G."/>
            <person name="Zin H."/>
            <person name="Park J."/>
            <person name="Jung H."/>
            <person name="Kim Y.O."/>
            <person name="Kong H.J."/>
            <person name="Kim J.W."/>
            <person name="Kim Y.S."/>
        </authorList>
    </citation>
    <scope>NUCLEOTIDE SEQUENCE [LARGE SCALE GENOMIC DNA]</scope>
    <source>
        <strain evidence="4 5">YPD9-1</strain>
    </source>
</reference>
<sequence length="335" mass="36500">MLKFLLCLSSFLLFLTACSQTDAPNQAQPTPAKQTQSAPASSPTSTKQPSGEAAPAAPISSSKPAVPSHTPASTTPATTQTKSSGLPKPEHVVIVVEENHSFDKVIGNKSAPYMNALTQQGAFFTQSFAMTHPSQPNYLILYSGSDQGVKDDSCGHTFGTDNLGSELLNAKLSFGGYSEDLPSVGSTVCTNHQYGRKHSPWVDFSNVPKEWNMPLQSFPTEDFSKLPTISYVIPNLDHDMHDGTINAADNWLKLHLDPYIQWAKNHNSLVILTWDEDDSSKKNHIPTLFVGPMVVSTKSDQPITHLNVLRTLEDMYNLPYAGKSGDVEPITGVWK</sequence>